<gene>
    <name evidence="2" type="primary">tgt</name>
    <name evidence="2" type="ORF">DCR58_08685</name>
</gene>
<dbReference type="AlphaFoldDB" id="A0A348WQN1"/>
<feature type="domain" description="tRNA-guanine(15) transglycosylase-like" evidence="1">
    <location>
        <begin position="2"/>
        <end position="36"/>
    </location>
</feature>
<dbReference type="Gene3D" id="3.20.20.105">
    <property type="entry name" value="Queuine tRNA-ribosyltransferase-like"/>
    <property type="match status" value="1"/>
</dbReference>
<dbReference type="Pfam" id="PF01702">
    <property type="entry name" value="TGT"/>
    <property type="match status" value="1"/>
</dbReference>
<dbReference type="SUPFAM" id="SSF51713">
    <property type="entry name" value="tRNA-guanine transglycosylase"/>
    <property type="match status" value="1"/>
</dbReference>
<sequence>NTIHNLHFYQRVMQGMRDALDAGTFDDYVNAFYAARGQSVPSLD</sequence>
<organism evidence="2 3">
    <name type="scientific">Idiomarina baltica</name>
    <dbReference type="NCBI Taxonomy" id="190892"/>
    <lineage>
        <taxon>Bacteria</taxon>
        <taxon>Pseudomonadati</taxon>
        <taxon>Pseudomonadota</taxon>
        <taxon>Gammaproteobacteria</taxon>
        <taxon>Alteromonadales</taxon>
        <taxon>Idiomarinaceae</taxon>
        <taxon>Idiomarina</taxon>
    </lineage>
</organism>
<dbReference type="GO" id="GO:0006400">
    <property type="term" value="P:tRNA modification"/>
    <property type="evidence" value="ECO:0007669"/>
    <property type="project" value="InterPro"/>
</dbReference>
<protein>
    <submittedName>
        <fullName evidence="2">tRNA guanosine(34) transglycosylase Tgt</fullName>
        <ecNumber evidence="2">2.4.2.29</ecNumber>
    </submittedName>
</protein>
<dbReference type="GO" id="GO:0016757">
    <property type="term" value="F:glycosyltransferase activity"/>
    <property type="evidence" value="ECO:0007669"/>
    <property type="project" value="UniProtKB-KW"/>
</dbReference>
<evidence type="ECO:0000313" key="2">
    <source>
        <dbReference type="EMBL" id="HAR56843.1"/>
    </source>
</evidence>
<name>A0A348WQN1_9GAMM</name>
<keyword evidence="2" id="KW-0808">Transferase</keyword>
<keyword evidence="2" id="KW-0328">Glycosyltransferase</keyword>
<reference evidence="2 3" key="1">
    <citation type="journal article" date="2018" name="Nat. Biotechnol.">
        <title>A standardized bacterial taxonomy based on genome phylogeny substantially revises the tree of life.</title>
        <authorList>
            <person name="Parks D.H."/>
            <person name="Chuvochina M."/>
            <person name="Waite D.W."/>
            <person name="Rinke C."/>
            <person name="Skarshewski A."/>
            <person name="Chaumeil P.A."/>
            <person name="Hugenholtz P."/>
        </authorList>
    </citation>
    <scope>NUCLEOTIDE SEQUENCE [LARGE SCALE GENOMIC DNA]</scope>
    <source>
        <strain evidence="2">UBA9360</strain>
    </source>
</reference>
<dbReference type="InterPro" id="IPR036511">
    <property type="entry name" value="TGT-like_sf"/>
</dbReference>
<evidence type="ECO:0000259" key="1">
    <source>
        <dbReference type="Pfam" id="PF01702"/>
    </source>
</evidence>
<dbReference type="EC" id="2.4.2.29" evidence="2"/>
<evidence type="ECO:0000313" key="3">
    <source>
        <dbReference type="Proteomes" id="UP000262878"/>
    </source>
</evidence>
<dbReference type="Proteomes" id="UP000262878">
    <property type="component" value="Unassembled WGS sequence"/>
</dbReference>
<dbReference type="EMBL" id="DMUP01000209">
    <property type="protein sequence ID" value="HAR56843.1"/>
    <property type="molecule type" value="Genomic_DNA"/>
</dbReference>
<comment type="caution">
    <text evidence="2">The sequence shown here is derived from an EMBL/GenBank/DDBJ whole genome shotgun (WGS) entry which is preliminary data.</text>
</comment>
<accession>A0A348WQN1</accession>
<dbReference type="InterPro" id="IPR002616">
    <property type="entry name" value="tRNA_ribo_trans-like"/>
</dbReference>
<feature type="non-terminal residue" evidence="2">
    <location>
        <position position="1"/>
    </location>
</feature>
<proteinExistence type="predicted"/>